<gene>
    <name evidence="2" type="ORF">FGF67_13910</name>
</gene>
<comment type="caution">
    <text evidence="2">The sequence shown here is derived from an EMBL/GenBank/DDBJ whole genome shotgun (WGS) entry which is preliminary data.</text>
</comment>
<dbReference type="Proteomes" id="UP000308713">
    <property type="component" value="Unassembled WGS sequence"/>
</dbReference>
<dbReference type="Pfam" id="PF08885">
    <property type="entry name" value="GSCFA"/>
    <property type="match status" value="1"/>
</dbReference>
<dbReference type="PROSITE" id="PS51257">
    <property type="entry name" value="PROKAR_LIPOPROTEIN"/>
    <property type="match status" value="1"/>
</dbReference>
<proteinExistence type="predicted"/>
<dbReference type="AlphaFoldDB" id="A0A5C4SGP8"/>
<reference evidence="2 3" key="1">
    <citation type="submission" date="2019-05" db="EMBL/GenBank/DDBJ databases">
        <title>Tamlana fucoidanivorans sp. nov., isolated from the surface of algae collected from Fujian province in China.</title>
        <authorList>
            <person name="Li J."/>
        </authorList>
    </citation>
    <scope>NUCLEOTIDE SEQUENCE [LARGE SCALE GENOMIC DNA]</scope>
    <source>
        <strain evidence="2 3">CW2-9</strain>
    </source>
</reference>
<evidence type="ECO:0000313" key="3">
    <source>
        <dbReference type="Proteomes" id="UP000308713"/>
    </source>
</evidence>
<sequence length="321" mass="37617">MQLQTKILLEKRSENVIDYHSNIVLFGSCFSENIAAQLNYFKFKHFQNPFGILFHPLAIENVISRAIRHEHYTDTDVFFYNEQWHCFDAHSRLSDLTKEALVKHLNTQLKVTKQHLAKATHIVITLGTAWVYKHVASQKAVANCHKVPQAHFEKTLLSVADIVEALKNISRLIRDENKDATILLTVSPVRHLKDGFVENTQSKAHLMTAVHQFLAYHNQDNACKANYFPSYEIMLDELRDYRFYQEDMVHPSALAINYIWNHFKDVWISEASYKTMSLVDTIQKGLRHKPFHPSSESHQKFLNNLEEKIDKIQRQYEHIRF</sequence>
<dbReference type="EMBL" id="VDCS01000013">
    <property type="protein sequence ID" value="TNJ42583.1"/>
    <property type="molecule type" value="Genomic_DNA"/>
</dbReference>
<keyword evidence="3" id="KW-1185">Reference proteome</keyword>
<dbReference type="InterPro" id="IPR014982">
    <property type="entry name" value="GSCFA"/>
</dbReference>
<protein>
    <submittedName>
        <fullName evidence="2">GSCFA domain-containing protein</fullName>
    </submittedName>
</protein>
<evidence type="ECO:0000259" key="1">
    <source>
        <dbReference type="Pfam" id="PF08885"/>
    </source>
</evidence>
<dbReference type="OrthoDB" id="9807687at2"/>
<accession>A0A5C4SGP8</accession>
<dbReference type="SUPFAM" id="SSF52266">
    <property type="entry name" value="SGNH hydrolase"/>
    <property type="match status" value="1"/>
</dbReference>
<evidence type="ECO:0000313" key="2">
    <source>
        <dbReference type="EMBL" id="TNJ42583.1"/>
    </source>
</evidence>
<feature type="domain" description="GSCFA" evidence="1">
    <location>
        <begin position="23"/>
        <end position="263"/>
    </location>
</feature>
<name>A0A5C4SGP8_9FLAO</name>
<dbReference type="RefSeq" id="WP_139698367.1">
    <property type="nucleotide sequence ID" value="NZ_CP074074.1"/>
</dbReference>
<organism evidence="2 3">
    <name type="scientific">Allotamlana fucoidanivorans</name>
    <dbReference type="NCBI Taxonomy" id="2583814"/>
    <lineage>
        <taxon>Bacteria</taxon>
        <taxon>Pseudomonadati</taxon>
        <taxon>Bacteroidota</taxon>
        <taxon>Flavobacteriia</taxon>
        <taxon>Flavobacteriales</taxon>
        <taxon>Flavobacteriaceae</taxon>
        <taxon>Allotamlana</taxon>
    </lineage>
</organism>